<feature type="chain" id="PRO_5040388847" description="Glycine-rich protein" evidence="1">
    <location>
        <begin position="29"/>
        <end position="161"/>
    </location>
</feature>
<feature type="signal peptide" evidence="1">
    <location>
        <begin position="1"/>
        <end position="28"/>
    </location>
</feature>
<keyword evidence="1" id="KW-0732">Signal</keyword>
<name>A0A9Q1K178_9CARY</name>
<reference evidence="2" key="1">
    <citation type="submission" date="2022-04" db="EMBL/GenBank/DDBJ databases">
        <title>Carnegiea gigantea Genome sequencing and assembly v2.</title>
        <authorList>
            <person name="Copetti D."/>
            <person name="Sanderson M.J."/>
            <person name="Burquez A."/>
            <person name="Wojciechowski M.F."/>
        </authorList>
    </citation>
    <scope>NUCLEOTIDE SEQUENCE</scope>
    <source>
        <strain evidence="2">SGP5-SGP5p</strain>
        <tissue evidence="2">Aerial part</tissue>
    </source>
</reference>
<protein>
    <recommendedName>
        <fullName evidence="4">Glycine-rich protein</fullName>
    </recommendedName>
</protein>
<dbReference type="Proteomes" id="UP001153076">
    <property type="component" value="Unassembled WGS sequence"/>
</dbReference>
<dbReference type="OrthoDB" id="1107388at2759"/>
<dbReference type="PANTHER" id="PTHR34789">
    <property type="entry name" value="EXPRESSED PROTEIN"/>
    <property type="match status" value="1"/>
</dbReference>
<evidence type="ECO:0000313" key="3">
    <source>
        <dbReference type="Proteomes" id="UP001153076"/>
    </source>
</evidence>
<proteinExistence type="predicted"/>
<evidence type="ECO:0008006" key="4">
    <source>
        <dbReference type="Google" id="ProtNLM"/>
    </source>
</evidence>
<evidence type="ECO:0000313" key="2">
    <source>
        <dbReference type="EMBL" id="KAJ8434915.1"/>
    </source>
</evidence>
<accession>A0A9Q1K178</accession>
<dbReference type="AlphaFoldDB" id="A0A9Q1K178"/>
<organism evidence="2 3">
    <name type="scientific">Carnegiea gigantea</name>
    <dbReference type="NCBI Taxonomy" id="171969"/>
    <lineage>
        <taxon>Eukaryota</taxon>
        <taxon>Viridiplantae</taxon>
        <taxon>Streptophyta</taxon>
        <taxon>Embryophyta</taxon>
        <taxon>Tracheophyta</taxon>
        <taxon>Spermatophyta</taxon>
        <taxon>Magnoliopsida</taxon>
        <taxon>eudicotyledons</taxon>
        <taxon>Gunneridae</taxon>
        <taxon>Pentapetalae</taxon>
        <taxon>Caryophyllales</taxon>
        <taxon>Cactineae</taxon>
        <taxon>Cactaceae</taxon>
        <taxon>Cactoideae</taxon>
        <taxon>Echinocereeae</taxon>
        <taxon>Carnegiea</taxon>
    </lineage>
</organism>
<keyword evidence="3" id="KW-1185">Reference proteome</keyword>
<dbReference type="PANTHER" id="PTHR34789:SF1">
    <property type="entry name" value="EXPRESSED PROTEIN"/>
    <property type="match status" value="1"/>
</dbReference>
<gene>
    <name evidence="2" type="ORF">Cgig2_003354</name>
</gene>
<comment type="caution">
    <text evidence="2">The sequence shown here is derived from an EMBL/GenBank/DDBJ whole genome shotgun (WGS) entry which is preliminary data.</text>
</comment>
<sequence>MNSTKASTTTLLLLTLLLITELSTLSGAARPGPTPTGADGGDGLPFFGPGGGFGIPGFDTPWGQGITGGGYGYGYGSPEGGYARSGTIRPTVVCRDKGPCYMKKLTCPAKCFSSFSKSGKGYGAGGGGGGCTVDCKNKFGLKLWAVGSASMLFMLLDRFKL</sequence>
<dbReference type="EMBL" id="JAKOGI010000446">
    <property type="protein sequence ID" value="KAJ8434915.1"/>
    <property type="molecule type" value="Genomic_DNA"/>
</dbReference>
<evidence type="ECO:0000256" key="1">
    <source>
        <dbReference type="SAM" id="SignalP"/>
    </source>
</evidence>